<proteinExistence type="predicted"/>
<dbReference type="EMBL" id="KZ824437">
    <property type="protein sequence ID" value="RAL01138.1"/>
    <property type="molecule type" value="Genomic_DNA"/>
</dbReference>
<accession>A0A395H2Q8</accession>
<evidence type="ECO:0000313" key="2">
    <source>
        <dbReference type="EMBL" id="RAL01138.1"/>
    </source>
</evidence>
<evidence type="ECO:0000256" key="1">
    <source>
        <dbReference type="SAM" id="MobiDB-lite"/>
    </source>
</evidence>
<dbReference type="RefSeq" id="XP_025575465.1">
    <property type="nucleotide sequence ID" value="XM_025724733.1"/>
</dbReference>
<dbReference type="AlphaFoldDB" id="A0A395H2Q8"/>
<dbReference type="VEuPathDB" id="FungiDB:BO80DRAFT_70706"/>
<gene>
    <name evidence="2" type="ORF">BO80DRAFT_70706</name>
</gene>
<keyword evidence="3" id="KW-1185">Reference proteome</keyword>
<dbReference type="Proteomes" id="UP000249402">
    <property type="component" value="Unassembled WGS sequence"/>
</dbReference>
<protein>
    <submittedName>
        <fullName evidence="2">Uncharacterized protein</fullName>
    </submittedName>
</protein>
<evidence type="ECO:0000313" key="3">
    <source>
        <dbReference type="Proteomes" id="UP000249402"/>
    </source>
</evidence>
<organism evidence="2 3">
    <name type="scientific">Aspergillus ibericus CBS 121593</name>
    <dbReference type="NCBI Taxonomy" id="1448316"/>
    <lineage>
        <taxon>Eukaryota</taxon>
        <taxon>Fungi</taxon>
        <taxon>Dikarya</taxon>
        <taxon>Ascomycota</taxon>
        <taxon>Pezizomycotina</taxon>
        <taxon>Eurotiomycetes</taxon>
        <taxon>Eurotiomycetidae</taxon>
        <taxon>Eurotiales</taxon>
        <taxon>Aspergillaceae</taxon>
        <taxon>Aspergillus</taxon>
        <taxon>Aspergillus subgen. Circumdati</taxon>
    </lineage>
</organism>
<dbReference type="GeneID" id="37229598"/>
<name>A0A395H2Q8_9EURO</name>
<reference evidence="2 3" key="1">
    <citation type="submission" date="2018-02" db="EMBL/GenBank/DDBJ databases">
        <title>The genomes of Aspergillus section Nigri reveals drivers in fungal speciation.</title>
        <authorList>
            <consortium name="DOE Joint Genome Institute"/>
            <person name="Vesth T.C."/>
            <person name="Nybo J."/>
            <person name="Theobald S."/>
            <person name="Brandl J."/>
            <person name="Frisvad J.C."/>
            <person name="Nielsen K.F."/>
            <person name="Lyhne E.K."/>
            <person name="Kogle M.E."/>
            <person name="Kuo A."/>
            <person name="Riley R."/>
            <person name="Clum A."/>
            <person name="Nolan M."/>
            <person name="Lipzen A."/>
            <person name="Salamov A."/>
            <person name="Henrissat B."/>
            <person name="Wiebenga A."/>
            <person name="De vries R.P."/>
            <person name="Grigoriev I.V."/>
            <person name="Mortensen U.H."/>
            <person name="Andersen M.R."/>
            <person name="Baker S.E."/>
        </authorList>
    </citation>
    <scope>NUCLEOTIDE SEQUENCE [LARGE SCALE GENOMIC DNA]</scope>
    <source>
        <strain evidence="2 3">CBS 121593</strain>
    </source>
</reference>
<feature type="region of interest" description="Disordered" evidence="1">
    <location>
        <begin position="1"/>
        <end position="47"/>
    </location>
</feature>
<sequence>MLSDQPPKRWIPPTVGGSSRPQGDPSIASFTRRKRRPLTRNGPPGPSLVRLASPLLAPFGTVRASASLLGLGDFYQSLGDRPRRLAIQAARPLRSLFSSLIPLIAGSN</sequence>